<dbReference type="Proteomes" id="UP000038750">
    <property type="component" value="Unassembled WGS sequence"/>
</dbReference>
<dbReference type="PROSITE" id="PS51755">
    <property type="entry name" value="OMPR_PHOB"/>
    <property type="match status" value="1"/>
</dbReference>
<gene>
    <name evidence="4" type="ORF">ERS008530_03983</name>
</gene>
<organism evidence="4 5">
    <name type="scientific">Yersinia intermedia</name>
    <dbReference type="NCBI Taxonomy" id="631"/>
    <lineage>
        <taxon>Bacteria</taxon>
        <taxon>Pseudomonadati</taxon>
        <taxon>Pseudomonadota</taxon>
        <taxon>Gammaproteobacteria</taxon>
        <taxon>Enterobacterales</taxon>
        <taxon>Yersiniaceae</taxon>
        <taxon>Yersinia</taxon>
    </lineage>
</organism>
<evidence type="ECO:0000256" key="1">
    <source>
        <dbReference type="ARBA" id="ARBA00023125"/>
    </source>
</evidence>
<dbReference type="eggNOG" id="COG0745">
    <property type="taxonomic scope" value="Bacteria"/>
</dbReference>
<evidence type="ECO:0000313" key="5">
    <source>
        <dbReference type="Proteomes" id="UP000038750"/>
    </source>
</evidence>
<evidence type="ECO:0000313" key="4">
    <source>
        <dbReference type="EMBL" id="CNG52778.1"/>
    </source>
</evidence>
<dbReference type="RefSeq" id="WP_050074523.1">
    <property type="nucleotide sequence ID" value="NZ_CABHXJ010000004.1"/>
</dbReference>
<dbReference type="GO" id="GO:0006355">
    <property type="term" value="P:regulation of DNA-templated transcription"/>
    <property type="evidence" value="ECO:0007669"/>
    <property type="project" value="InterPro"/>
</dbReference>
<dbReference type="Gene3D" id="1.10.10.10">
    <property type="entry name" value="Winged helix-like DNA-binding domain superfamily/Winged helix DNA-binding domain"/>
    <property type="match status" value="1"/>
</dbReference>
<name>A0A0T9MWN9_YERIN</name>
<reference evidence="4 5" key="1">
    <citation type="submission" date="2015-03" db="EMBL/GenBank/DDBJ databases">
        <authorList>
            <person name="Murphy D."/>
        </authorList>
    </citation>
    <scope>NUCLEOTIDE SEQUENCE [LARGE SCALE GENOMIC DNA]</scope>
    <source>
        <strain evidence="4 5">BR165/97</strain>
    </source>
</reference>
<feature type="domain" description="OmpR/PhoB-type" evidence="3">
    <location>
        <begin position="43"/>
        <end position="146"/>
    </location>
</feature>
<evidence type="ECO:0000259" key="3">
    <source>
        <dbReference type="PROSITE" id="PS51755"/>
    </source>
</evidence>
<feature type="DNA-binding region" description="OmpR/PhoB-type" evidence="2">
    <location>
        <begin position="43"/>
        <end position="146"/>
    </location>
</feature>
<dbReference type="AlphaFoldDB" id="A0A0T9MWN9"/>
<dbReference type="Pfam" id="PF00486">
    <property type="entry name" value="Trans_reg_C"/>
    <property type="match status" value="1"/>
</dbReference>
<sequence>MWRFSLKSIDIRKGMRTDGAVSPSPPMMKSRDTEVSGFLVGEEVLVNVHHRVLQRLTHGVDRQSQAHTVRLGATEMRLLAYLLLHANGKVATYNKILTTVWVHAGLVPSYPRLCRVMQGVNSKLSQLGLSNTFIHTVRNQGCCIEGYVITPVHGDIKGPLFSVNTGRMDVEL</sequence>
<dbReference type="InterPro" id="IPR001867">
    <property type="entry name" value="OmpR/PhoB-type_DNA-bd"/>
</dbReference>
<dbReference type="GO" id="GO:0003677">
    <property type="term" value="F:DNA binding"/>
    <property type="evidence" value="ECO:0007669"/>
    <property type="project" value="UniProtKB-UniRule"/>
</dbReference>
<dbReference type="STRING" id="631.CH53_53"/>
<evidence type="ECO:0000256" key="2">
    <source>
        <dbReference type="PROSITE-ProRule" id="PRU01091"/>
    </source>
</evidence>
<accession>A0A0T9MWN9</accession>
<proteinExistence type="predicted"/>
<dbReference type="InterPro" id="IPR016032">
    <property type="entry name" value="Sig_transdc_resp-reg_C-effctor"/>
</dbReference>
<protein>
    <recommendedName>
        <fullName evidence="3">OmpR/PhoB-type domain-containing protein</fullName>
    </recommendedName>
</protein>
<dbReference type="GO" id="GO:0000160">
    <property type="term" value="P:phosphorelay signal transduction system"/>
    <property type="evidence" value="ECO:0007669"/>
    <property type="project" value="InterPro"/>
</dbReference>
<dbReference type="SUPFAM" id="SSF46894">
    <property type="entry name" value="C-terminal effector domain of the bipartite response regulators"/>
    <property type="match status" value="1"/>
</dbReference>
<dbReference type="InterPro" id="IPR036388">
    <property type="entry name" value="WH-like_DNA-bd_sf"/>
</dbReference>
<dbReference type="EMBL" id="CPZJ01000020">
    <property type="protein sequence ID" value="CNG52778.1"/>
    <property type="molecule type" value="Genomic_DNA"/>
</dbReference>
<keyword evidence="1 2" id="KW-0238">DNA-binding</keyword>